<dbReference type="PANTHER" id="PTHR19328:SF59">
    <property type="entry name" value="HIPL1 PROTEIN-LIKE"/>
    <property type="match status" value="1"/>
</dbReference>
<dbReference type="RefSeq" id="XP_016483642.1">
    <property type="nucleotide sequence ID" value="XM_016628156.1"/>
</dbReference>
<dbReference type="InterPro" id="IPR011042">
    <property type="entry name" value="6-blade_b-propeller_TolB-like"/>
</dbReference>
<organism evidence="1">
    <name type="scientific">Nicotiana tabacum</name>
    <name type="common">Common tobacco</name>
    <dbReference type="NCBI Taxonomy" id="4097"/>
    <lineage>
        <taxon>Eukaryota</taxon>
        <taxon>Viridiplantae</taxon>
        <taxon>Streptophyta</taxon>
        <taxon>Embryophyta</taxon>
        <taxon>Tracheophyta</taxon>
        <taxon>Spermatophyta</taxon>
        <taxon>Magnoliopsida</taxon>
        <taxon>eudicotyledons</taxon>
        <taxon>Gunneridae</taxon>
        <taxon>Pentapetalae</taxon>
        <taxon>asterids</taxon>
        <taxon>lamiids</taxon>
        <taxon>Solanales</taxon>
        <taxon>Solanaceae</taxon>
        <taxon>Nicotianoideae</taxon>
        <taxon>Nicotianeae</taxon>
        <taxon>Nicotiana</taxon>
    </lineage>
</organism>
<sequence>MITKGGNYGWSIYEGPYPYKPSNATKESTCSSSNSLIFTVRGYNHSEADKTIGSASITGGYFCRSQIDPCLYGRYLYIDLHPDGIWSGTENPENSRNFTSSKIQYRCVQDSPIHCESIAEGIMPAIGYVFSLGEDSRKDIYILTSTGVYRVARTSRCSYHCSKEKLVTSKPPPAASLSGELWKGVKHPALCISSIVLLLLNLAF</sequence>
<dbReference type="Gene3D" id="2.120.10.30">
    <property type="entry name" value="TolB, C-terminal domain"/>
    <property type="match status" value="1"/>
</dbReference>
<reference evidence="1 2" key="1">
    <citation type="submission" date="2025-04" db="UniProtKB">
        <authorList>
            <consortium name="RefSeq"/>
        </authorList>
    </citation>
    <scope>IDENTIFICATION</scope>
</reference>
<dbReference type="PANTHER" id="PTHR19328">
    <property type="entry name" value="HEDGEHOG-INTERACTING PROTEIN"/>
    <property type="match status" value="1"/>
</dbReference>
<name>A0A1S4B3Z3_TOBAC</name>
<dbReference type="RefSeq" id="XP_016483643.1">
    <property type="nucleotide sequence ID" value="XM_016628157.1"/>
</dbReference>
<gene>
    <name evidence="1 2" type="primary">LOC107804293</name>
</gene>
<dbReference type="AlphaFoldDB" id="A0A1S4B3Z3"/>
<evidence type="ECO:0000313" key="2">
    <source>
        <dbReference type="RefSeq" id="XP_016483643.1"/>
    </source>
</evidence>
<proteinExistence type="predicted"/>
<protein>
    <submittedName>
        <fullName evidence="1 2">HIPL2 protein isoform X1</fullName>
    </submittedName>
</protein>
<dbReference type="OrthoDB" id="10266706at2759"/>
<accession>A0A1S4B3Z3</accession>
<dbReference type="KEGG" id="nta:107804293"/>
<dbReference type="STRING" id="4097.A0A1S4B3Z3"/>
<evidence type="ECO:0000313" key="1">
    <source>
        <dbReference type="RefSeq" id="XP_016483642.1"/>
    </source>
</evidence>
<dbReference type="PaxDb" id="4097-A0A1S4B3Z3"/>